<comment type="similarity">
    <text evidence="1">Belongs to the bacterial sugar transferase family.</text>
</comment>
<evidence type="ECO:0000259" key="3">
    <source>
        <dbReference type="Pfam" id="PF02397"/>
    </source>
</evidence>
<feature type="transmembrane region" description="Helical" evidence="2">
    <location>
        <begin position="44"/>
        <end position="68"/>
    </location>
</feature>
<dbReference type="InterPro" id="IPR003362">
    <property type="entry name" value="Bact_transf"/>
</dbReference>
<proteinExistence type="inferred from homology"/>
<keyword evidence="4" id="KW-0808">Transferase</keyword>
<dbReference type="PANTHER" id="PTHR30576:SF0">
    <property type="entry name" value="UNDECAPRENYL-PHOSPHATE N-ACETYLGALACTOSAMINYL 1-PHOSPHATE TRANSFERASE-RELATED"/>
    <property type="match status" value="1"/>
</dbReference>
<name>A0ABT8C1F8_9BACT</name>
<dbReference type="GO" id="GO:0016740">
    <property type="term" value="F:transferase activity"/>
    <property type="evidence" value="ECO:0007669"/>
    <property type="project" value="UniProtKB-KW"/>
</dbReference>
<evidence type="ECO:0000256" key="1">
    <source>
        <dbReference type="ARBA" id="ARBA00006464"/>
    </source>
</evidence>
<dbReference type="Proteomes" id="UP001236663">
    <property type="component" value="Unassembled WGS sequence"/>
</dbReference>
<feature type="domain" description="Bacterial sugar transferase" evidence="3">
    <location>
        <begin position="39"/>
        <end position="223"/>
    </location>
</feature>
<evidence type="ECO:0000313" key="5">
    <source>
        <dbReference type="Proteomes" id="UP001236663"/>
    </source>
</evidence>
<dbReference type="RefSeq" id="WP_163384780.1">
    <property type="nucleotide sequence ID" value="NZ_JAUFQS010000003.1"/>
</dbReference>
<comment type="caution">
    <text evidence="4">The sequence shown here is derived from an EMBL/GenBank/DDBJ whole genome shotgun (WGS) entry which is preliminary data.</text>
</comment>
<evidence type="ECO:0000256" key="2">
    <source>
        <dbReference type="SAM" id="Phobius"/>
    </source>
</evidence>
<dbReference type="EMBL" id="JAUFQS010000003">
    <property type="protein sequence ID" value="MDN3686629.1"/>
    <property type="molecule type" value="Genomic_DNA"/>
</dbReference>
<accession>A0ABT8C1F8</accession>
<keyword evidence="5" id="KW-1185">Reference proteome</keyword>
<keyword evidence="2" id="KW-0472">Membrane</keyword>
<protein>
    <submittedName>
        <fullName evidence="4">Sugar transferase</fullName>
    </submittedName>
</protein>
<organism evidence="4 5">
    <name type="scientific">Cyclobacterium jeungdonense</name>
    <dbReference type="NCBI Taxonomy" id="708087"/>
    <lineage>
        <taxon>Bacteria</taxon>
        <taxon>Pseudomonadati</taxon>
        <taxon>Bacteroidota</taxon>
        <taxon>Cytophagia</taxon>
        <taxon>Cytophagales</taxon>
        <taxon>Cyclobacteriaceae</taxon>
        <taxon>Cyclobacterium</taxon>
    </lineage>
</organism>
<dbReference type="Pfam" id="PF02397">
    <property type="entry name" value="Bac_transf"/>
    <property type="match status" value="1"/>
</dbReference>
<evidence type="ECO:0000313" key="4">
    <source>
        <dbReference type="EMBL" id="MDN3686629.1"/>
    </source>
</evidence>
<keyword evidence="2" id="KW-1133">Transmembrane helix</keyword>
<sequence length="230" mass="26960">MEKFLHKETGPEFFSKRLSGYVSPDGTVYLTDPKKLLVKRFIDVVFSTFFLVFILSWLFPLIAVLIRIDSKGPILFKQLRHGKGNKPFWCYKFRTMIRNQDADTRQATKNDQRVTRLGRFLRKTSLDETPQFINVLIGNMSVIGPRPHAVPMNHFFSNEISNYMFRHSVKPGISGLAQVKGYRGEVLTFFDIYGRVRLDHFYIKNWCLFLDLKIVFWTVSAVIFNNRKAY</sequence>
<reference evidence="5" key="1">
    <citation type="journal article" date="2019" name="Int. J. Syst. Evol. Microbiol.">
        <title>The Global Catalogue of Microorganisms (GCM) 10K type strain sequencing project: providing services to taxonomists for standard genome sequencing and annotation.</title>
        <authorList>
            <consortium name="The Broad Institute Genomics Platform"/>
            <consortium name="The Broad Institute Genome Sequencing Center for Infectious Disease"/>
            <person name="Wu L."/>
            <person name="Ma J."/>
        </authorList>
    </citation>
    <scope>NUCLEOTIDE SEQUENCE [LARGE SCALE GENOMIC DNA]</scope>
    <source>
        <strain evidence="5">CECT 7706</strain>
    </source>
</reference>
<gene>
    <name evidence="4" type="ORF">QWZ15_02200</name>
</gene>
<dbReference type="PANTHER" id="PTHR30576">
    <property type="entry name" value="COLANIC BIOSYNTHESIS UDP-GLUCOSE LIPID CARRIER TRANSFERASE"/>
    <property type="match status" value="1"/>
</dbReference>
<keyword evidence="2" id="KW-0812">Transmembrane</keyword>